<comment type="caution">
    <text evidence="2">The sequence shown here is derived from an EMBL/GenBank/DDBJ whole genome shotgun (WGS) entry which is preliminary data.</text>
</comment>
<name>A0A848DQE5_9PSEU</name>
<feature type="compositionally biased region" description="Basic residues" evidence="1">
    <location>
        <begin position="1"/>
        <end position="13"/>
    </location>
</feature>
<proteinExistence type="predicted"/>
<organism evidence="2 3">
    <name type="scientific">Pseudonocardia bannensis</name>
    <dbReference type="NCBI Taxonomy" id="630973"/>
    <lineage>
        <taxon>Bacteria</taxon>
        <taxon>Bacillati</taxon>
        <taxon>Actinomycetota</taxon>
        <taxon>Actinomycetes</taxon>
        <taxon>Pseudonocardiales</taxon>
        <taxon>Pseudonocardiaceae</taxon>
        <taxon>Pseudonocardia</taxon>
    </lineage>
</organism>
<reference evidence="2 3" key="1">
    <citation type="submission" date="2020-04" db="EMBL/GenBank/DDBJ databases">
        <authorList>
            <person name="Klaysubun C."/>
            <person name="Duangmal K."/>
            <person name="Lipun K."/>
        </authorList>
    </citation>
    <scope>NUCLEOTIDE SEQUENCE [LARGE SCALE GENOMIC DNA]</scope>
    <source>
        <strain evidence="2 3">DSM 45300</strain>
    </source>
</reference>
<gene>
    <name evidence="2" type="ORF">HF519_23750</name>
</gene>
<evidence type="ECO:0000256" key="1">
    <source>
        <dbReference type="SAM" id="MobiDB-lite"/>
    </source>
</evidence>
<dbReference type="RefSeq" id="WP_169415217.1">
    <property type="nucleotide sequence ID" value="NZ_JAAXKZ010000116.1"/>
</dbReference>
<sequence>METRRARRAHKGAGRPSKGARELFATRMPADEAARFRELADTLGVSYSDLLLELQRIGMAHRSELPFTVQEELDQTA</sequence>
<evidence type="ECO:0000313" key="2">
    <source>
        <dbReference type="EMBL" id="NMH94534.1"/>
    </source>
</evidence>
<evidence type="ECO:0000313" key="3">
    <source>
        <dbReference type="Proteomes" id="UP000586918"/>
    </source>
</evidence>
<accession>A0A848DQE5</accession>
<evidence type="ECO:0008006" key="4">
    <source>
        <dbReference type="Google" id="ProtNLM"/>
    </source>
</evidence>
<dbReference type="AlphaFoldDB" id="A0A848DQE5"/>
<keyword evidence="3" id="KW-1185">Reference proteome</keyword>
<feature type="region of interest" description="Disordered" evidence="1">
    <location>
        <begin position="1"/>
        <end position="21"/>
    </location>
</feature>
<dbReference type="Proteomes" id="UP000586918">
    <property type="component" value="Unassembled WGS sequence"/>
</dbReference>
<dbReference type="EMBL" id="JAAXKZ010000116">
    <property type="protein sequence ID" value="NMH94534.1"/>
    <property type="molecule type" value="Genomic_DNA"/>
</dbReference>
<protein>
    <recommendedName>
        <fullName evidence="4">Ribbon-helix-helix protein CopG domain-containing protein</fullName>
    </recommendedName>
</protein>